<evidence type="ECO:0000256" key="7">
    <source>
        <dbReference type="ARBA" id="ARBA00038093"/>
    </source>
</evidence>
<evidence type="ECO:0000256" key="5">
    <source>
        <dbReference type="ARBA" id="ARBA00022801"/>
    </source>
</evidence>
<reference evidence="10 11" key="1">
    <citation type="journal article" date="2016" name="Int. J. Syst. Evol. Microbiol.">
        <title>Arsenicitalea aurantiaca gen. nov., sp. nov., a new member of the family Hyphomicrobiaceae, isolated from high-arsenic sediment.</title>
        <authorList>
            <person name="Mu Y."/>
            <person name="Zhou L."/>
            <person name="Zeng X.C."/>
            <person name="Liu L."/>
            <person name="Pan Y."/>
            <person name="Chen X."/>
            <person name="Wang J."/>
            <person name="Li S."/>
            <person name="Li W.J."/>
            <person name="Wang Y."/>
        </authorList>
    </citation>
    <scope>NUCLEOTIDE SEQUENCE [LARGE SCALE GENOMIC DNA]</scope>
    <source>
        <strain evidence="10 11">42-50</strain>
    </source>
</reference>
<comment type="caution">
    <text evidence="10">The sequence shown here is derived from an EMBL/GenBank/DDBJ whole genome shotgun (WGS) entry which is preliminary data.</text>
</comment>
<evidence type="ECO:0000313" key="10">
    <source>
        <dbReference type="EMBL" id="RUT31006.1"/>
    </source>
</evidence>
<dbReference type="InterPro" id="IPR029060">
    <property type="entry name" value="PIN-like_dom_sf"/>
</dbReference>
<dbReference type="PANTHER" id="PTHR33653">
    <property type="entry name" value="RIBONUCLEASE VAPC2"/>
    <property type="match status" value="1"/>
</dbReference>
<keyword evidence="3 8" id="KW-0540">Nuclease</keyword>
<feature type="binding site" evidence="8">
    <location>
        <position position="103"/>
    </location>
    <ligand>
        <name>Mg(2+)</name>
        <dbReference type="ChEBI" id="CHEBI:18420"/>
    </ligand>
</feature>
<dbReference type="InterPro" id="IPR022907">
    <property type="entry name" value="VapC_family"/>
</dbReference>
<comment type="function">
    <text evidence="8">Toxic component of a toxin-antitoxin (TA) system. An RNase.</text>
</comment>
<dbReference type="GO" id="GO:0090729">
    <property type="term" value="F:toxin activity"/>
    <property type="evidence" value="ECO:0007669"/>
    <property type="project" value="UniProtKB-KW"/>
</dbReference>
<dbReference type="Gene3D" id="3.40.50.1010">
    <property type="entry name" value="5'-nuclease"/>
    <property type="match status" value="1"/>
</dbReference>
<evidence type="ECO:0000256" key="4">
    <source>
        <dbReference type="ARBA" id="ARBA00022723"/>
    </source>
</evidence>
<dbReference type="SUPFAM" id="SSF88723">
    <property type="entry name" value="PIN domain-like"/>
    <property type="match status" value="1"/>
</dbReference>
<dbReference type="GO" id="GO:0004540">
    <property type="term" value="F:RNA nuclease activity"/>
    <property type="evidence" value="ECO:0007669"/>
    <property type="project" value="InterPro"/>
</dbReference>
<dbReference type="EC" id="3.1.-.-" evidence="8"/>
<dbReference type="HAMAP" id="MF_00265">
    <property type="entry name" value="VapC_Nob1"/>
    <property type="match status" value="1"/>
</dbReference>
<evidence type="ECO:0000259" key="9">
    <source>
        <dbReference type="Pfam" id="PF01850"/>
    </source>
</evidence>
<evidence type="ECO:0000256" key="1">
    <source>
        <dbReference type="ARBA" id="ARBA00001946"/>
    </source>
</evidence>
<dbReference type="OrthoDB" id="5458135at2"/>
<keyword evidence="4 8" id="KW-0479">Metal-binding</keyword>
<sequence>MSYLLDTNVISEIRRPERANPQVRSWFASIDIADCAISVVTLLELETGVARAFHRGLPHAEILRRWLDAQVVPAFADRILSVDTTIARRCAALHLPQTRPYADALIAATALVSGRTLVTRNLTDFAGTGVPLLDPWAG</sequence>
<proteinExistence type="inferred from homology"/>
<keyword evidence="11" id="KW-1185">Reference proteome</keyword>
<keyword evidence="5 8" id="KW-0378">Hydrolase</keyword>
<keyword evidence="2 8" id="KW-1277">Toxin-antitoxin system</keyword>
<organism evidence="10 11">
    <name type="scientific">Arsenicitalea aurantiaca</name>
    <dbReference type="NCBI Taxonomy" id="1783274"/>
    <lineage>
        <taxon>Bacteria</taxon>
        <taxon>Pseudomonadati</taxon>
        <taxon>Pseudomonadota</taxon>
        <taxon>Alphaproteobacteria</taxon>
        <taxon>Hyphomicrobiales</taxon>
        <taxon>Devosiaceae</taxon>
        <taxon>Arsenicitalea</taxon>
    </lineage>
</organism>
<evidence type="ECO:0000256" key="2">
    <source>
        <dbReference type="ARBA" id="ARBA00022649"/>
    </source>
</evidence>
<dbReference type="Pfam" id="PF01850">
    <property type="entry name" value="PIN"/>
    <property type="match status" value="1"/>
</dbReference>
<gene>
    <name evidence="8" type="primary">vapC</name>
    <name evidence="10" type="ORF">EMQ25_09000</name>
</gene>
<evidence type="ECO:0000256" key="3">
    <source>
        <dbReference type="ARBA" id="ARBA00022722"/>
    </source>
</evidence>
<dbReference type="InterPro" id="IPR002716">
    <property type="entry name" value="PIN_dom"/>
</dbReference>
<name>A0A433XA99_9HYPH</name>
<dbReference type="EMBL" id="RZNJ01000003">
    <property type="protein sequence ID" value="RUT31006.1"/>
    <property type="molecule type" value="Genomic_DNA"/>
</dbReference>
<keyword evidence="8" id="KW-0800">Toxin</keyword>
<dbReference type="GO" id="GO:0000287">
    <property type="term" value="F:magnesium ion binding"/>
    <property type="evidence" value="ECO:0007669"/>
    <property type="project" value="UniProtKB-UniRule"/>
</dbReference>
<protein>
    <recommendedName>
        <fullName evidence="8">Ribonuclease VapC</fullName>
        <shortName evidence="8">RNase VapC</shortName>
        <ecNumber evidence="8">3.1.-.-</ecNumber>
    </recommendedName>
    <alternativeName>
        <fullName evidence="8">Toxin VapC</fullName>
    </alternativeName>
</protein>
<keyword evidence="6 8" id="KW-0460">Magnesium</keyword>
<dbReference type="RefSeq" id="WP_127188252.1">
    <property type="nucleotide sequence ID" value="NZ_RZNJ01000003.1"/>
</dbReference>
<comment type="cofactor">
    <cofactor evidence="1 8">
        <name>Mg(2+)</name>
        <dbReference type="ChEBI" id="CHEBI:18420"/>
    </cofactor>
</comment>
<evidence type="ECO:0000256" key="8">
    <source>
        <dbReference type="HAMAP-Rule" id="MF_00265"/>
    </source>
</evidence>
<feature type="domain" description="PIN" evidence="9">
    <location>
        <begin position="3"/>
        <end position="121"/>
    </location>
</feature>
<dbReference type="AlphaFoldDB" id="A0A433XA99"/>
<evidence type="ECO:0000313" key="11">
    <source>
        <dbReference type="Proteomes" id="UP000281547"/>
    </source>
</evidence>
<evidence type="ECO:0000256" key="6">
    <source>
        <dbReference type="ARBA" id="ARBA00022842"/>
    </source>
</evidence>
<dbReference type="CDD" id="cd18746">
    <property type="entry name" value="PIN_VapC4-5_FitB-like"/>
    <property type="match status" value="1"/>
</dbReference>
<dbReference type="InterPro" id="IPR050556">
    <property type="entry name" value="Type_II_TA_system_RNase"/>
</dbReference>
<dbReference type="Proteomes" id="UP000281547">
    <property type="component" value="Unassembled WGS sequence"/>
</dbReference>
<dbReference type="PANTHER" id="PTHR33653:SF1">
    <property type="entry name" value="RIBONUCLEASE VAPC2"/>
    <property type="match status" value="1"/>
</dbReference>
<dbReference type="GO" id="GO:0016787">
    <property type="term" value="F:hydrolase activity"/>
    <property type="evidence" value="ECO:0007669"/>
    <property type="project" value="UniProtKB-KW"/>
</dbReference>
<accession>A0A433XA99</accession>
<feature type="binding site" evidence="8">
    <location>
        <position position="6"/>
    </location>
    <ligand>
        <name>Mg(2+)</name>
        <dbReference type="ChEBI" id="CHEBI:18420"/>
    </ligand>
</feature>
<comment type="similarity">
    <text evidence="7 8">Belongs to the PINc/VapC protein family.</text>
</comment>